<proteinExistence type="predicted"/>
<dbReference type="InterPro" id="IPR045566">
    <property type="entry name" value="SegE-like_GIY-YIG"/>
</dbReference>
<evidence type="ECO:0000259" key="2">
    <source>
        <dbReference type="Pfam" id="PF19835"/>
    </source>
</evidence>
<feature type="transmembrane region" description="Helical" evidence="1">
    <location>
        <begin position="18"/>
        <end position="37"/>
    </location>
</feature>
<protein>
    <recommendedName>
        <fullName evidence="2">Putative endonuclease SegE-like GIY-YIG domain-containing protein</fullName>
    </recommendedName>
</protein>
<dbReference type="EMBL" id="JACHVA010000082">
    <property type="protein sequence ID" value="MBC2602069.1"/>
    <property type="molecule type" value="Genomic_DNA"/>
</dbReference>
<reference evidence="3 4" key="1">
    <citation type="submission" date="2020-07" db="EMBL/GenBank/DDBJ databases">
        <authorList>
            <person name="Feng X."/>
        </authorList>
    </citation>
    <scope>NUCLEOTIDE SEQUENCE [LARGE SCALE GENOMIC DNA]</scope>
    <source>
        <strain evidence="3 4">JCM14086</strain>
    </source>
</reference>
<keyword evidence="1" id="KW-0812">Transmembrane</keyword>
<feature type="domain" description="Putative endonuclease SegE-like GIY-YIG" evidence="2">
    <location>
        <begin position="10"/>
        <end position="106"/>
    </location>
</feature>
<keyword evidence="1" id="KW-0472">Membrane</keyword>
<evidence type="ECO:0000313" key="4">
    <source>
        <dbReference type="Proteomes" id="UP000525652"/>
    </source>
</evidence>
<evidence type="ECO:0000313" key="3">
    <source>
        <dbReference type="EMBL" id="MBC2602069.1"/>
    </source>
</evidence>
<comment type="caution">
    <text evidence="3">The sequence shown here is derived from an EMBL/GenBank/DDBJ whole genome shotgun (WGS) entry which is preliminary data.</text>
</comment>
<keyword evidence="1" id="KW-1133">Transmembrane helix</keyword>
<dbReference type="AlphaFoldDB" id="A0A7X1AY62"/>
<name>A0A7X1AY62_9BACT</name>
<dbReference type="Pfam" id="PF19835">
    <property type="entry name" value="SegE_GIY-YIG"/>
    <property type="match status" value="1"/>
</dbReference>
<dbReference type="RefSeq" id="WP_185692769.1">
    <property type="nucleotide sequence ID" value="NZ_JACHVA010000082.1"/>
</dbReference>
<dbReference type="Proteomes" id="UP000525652">
    <property type="component" value="Unassembled WGS sequence"/>
</dbReference>
<sequence length="114" mass="13430">MYGHWDISEVGEFDPANFFGFVYQISLWIGGETFVYIGRKAFSSSPKWQNYKSSSSSVKNLRREAEKVEYTILELAKTKRELTYLEAKYLFTNNVLESDRFLNRNILGRFFSQK</sequence>
<accession>A0A7X1AY62</accession>
<organism evidence="3 4">
    <name type="scientific">Puniceicoccus vermicola</name>
    <dbReference type="NCBI Taxonomy" id="388746"/>
    <lineage>
        <taxon>Bacteria</taxon>
        <taxon>Pseudomonadati</taxon>
        <taxon>Verrucomicrobiota</taxon>
        <taxon>Opitutia</taxon>
        <taxon>Puniceicoccales</taxon>
        <taxon>Puniceicoccaceae</taxon>
        <taxon>Puniceicoccus</taxon>
    </lineage>
</organism>
<keyword evidence="4" id="KW-1185">Reference proteome</keyword>
<evidence type="ECO:0000256" key="1">
    <source>
        <dbReference type="SAM" id="Phobius"/>
    </source>
</evidence>
<gene>
    <name evidence="3" type="ORF">H5P30_09805</name>
</gene>